<protein>
    <recommendedName>
        <fullName evidence="8">Auxin-responsive protein</fullName>
    </recommendedName>
</protein>
<evidence type="ECO:0000313" key="12">
    <source>
        <dbReference type="Proteomes" id="UP001188597"/>
    </source>
</evidence>
<name>A0AA89B0I3_9ASTE</name>
<organism evidence="11 12">
    <name type="scientific">Escallonia herrerae</name>
    <dbReference type="NCBI Taxonomy" id="1293975"/>
    <lineage>
        <taxon>Eukaryota</taxon>
        <taxon>Viridiplantae</taxon>
        <taxon>Streptophyta</taxon>
        <taxon>Embryophyta</taxon>
        <taxon>Tracheophyta</taxon>
        <taxon>Spermatophyta</taxon>
        <taxon>Magnoliopsida</taxon>
        <taxon>eudicotyledons</taxon>
        <taxon>Gunneridae</taxon>
        <taxon>Pentapetalae</taxon>
        <taxon>asterids</taxon>
        <taxon>campanulids</taxon>
        <taxon>Escalloniales</taxon>
        <taxon>Escalloniaceae</taxon>
        <taxon>Escallonia</taxon>
    </lineage>
</organism>
<comment type="caution">
    <text evidence="11">The sequence shown here is derived from an EMBL/GenBank/DDBJ whole genome shotgun (WGS) entry which is preliminary data.</text>
</comment>
<dbReference type="Gene3D" id="3.10.20.90">
    <property type="entry name" value="Phosphatidylinositol 3-kinase Catalytic Subunit, Chain A, domain 1"/>
    <property type="match status" value="1"/>
</dbReference>
<dbReference type="FunFam" id="3.10.20.90:FF:000078">
    <property type="entry name" value="Auxin-responsive protein"/>
    <property type="match status" value="1"/>
</dbReference>
<feature type="region of interest" description="Disordered" evidence="9">
    <location>
        <begin position="1"/>
        <end position="76"/>
    </location>
</feature>
<evidence type="ECO:0000256" key="9">
    <source>
        <dbReference type="SAM" id="MobiDB-lite"/>
    </source>
</evidence>
<sequence length="493" mass="56061">MSPETAKNSPEFDTVTELTLGLPGAPKSGMKRGFSETLELNLGSSSSASGYHSGSPDDELPENETSKAENPPRTKAQVVGWPPVRAFRKNIMKSCKYVKVAVDGAPYLRKVDLEMYSSYEQLLSALENMFTCFTICNVLNERKLMDPVNGMEYVPTYEDKDGDWMLVGDVPWKMFVESCKRLRLKKSSEASGLIGPYTPPRCSKSWTLCRDNRDSQYCAAIDGLILLVSLAMVISNGEEVKPANPNPQSDVTIEMDTQKPFRIFVGYDPREDLAYEVCRYSILKRSSIPVEVIPIKQSELRQNGAYWRERGKLESTEFSFSRFLTPFLANYEGWAVFVDCDFLYLGDVKDLRDLIDDKYAIMCVQHDYSPKETTKMDGAVQTVYPRKNWSSMVLYNCGYPKNKVLTPEVVNMQSGAFLHRFQWLDDHEIGSVPFVWNFLVGHNRVVEGDPATLPKAIHYTLGGPWFEAWKDCEFGDLWLKEMEEYKKAAEKEV</sequence>
<comment type="function">
    <text evidence="8">Aux/IAA proteins are short-lived transcriptional factors that function as repressors of early auxin response genes at low auxin concentrations.</text>
</comment>
<evidence type="ECO:0000256" key="2">
    <source>
        <dbReference type="ARBA" id="ARBA00006728"/>
    </source>
</evidence>
<comment type="subcellular location">
    <subcellularLocation>
        <location evidence="1 8">Nucleus</location>
    </subcellularLocation>
</comment>
<dbReference type="Proteomes" id="UP001188597">
    <property type="component" value="Unassembled WGS sequence"/>
</dbReference>
<feature type="compositionally biased region" description="Low complexity" evidence="9">
    <location>
        <begin position="43"/>
        <end position="54"/>
    </location>
</feature>
<dbReference type="AlphaFoldDB" id="A0AA89B0I3"/>
<evidence type="ECO:0000256" key="6">
    <source>
        <dbReference type="ARBA" id="ARBA00023242"/>
    </source>
</evidence>
<dbReference type="InterPro" id="IPR029044">
    <property type="entry name" value="Nucleotide-diphossugar_trans"/>
</dbReference>
<keyword evidence="3 8" id="KW-0678">Repressor</keyword>
<evidence type="ECO:0000256" key="7">
    <source>
        <dbReference type="ARBA" id="ARBA00023294"/>
    </source>
</evidence>
<feature type="domain" description="PB1" evidence="10">
    <location>
        <begin position="95"/>
        <end position="187"/>
    </location>
</feature>
<keyword evidence="4 8" id="KW-0805">Transcription regulation</keyword>
<dbReference type="PANTHER" id="PTHR35105:SF2">
    <property type="entry name" value="PROTEIN CDI"/>
    <property type="match status" value="1"/>
</dbReference>
<accession>A0AA89B0I3</accession>
<evidence type="ECO:0000313" key="11">
    <source>
        <dbReference type="EMBL" id="KAK3020552.1"/>
    </source>
</evidence>
<dbReference type="Pfam" id="PF02309">
    <property type="entry name" value="AUX_IAA"/>
    <property type="match status" value="1"/>
</dbReference>
<reference evidence="11" key="1">
    <citation type="submission" date="2022-12" db="EMBL/GenBank/DDBJ databases">
        <title>Draft genome assemblies for two species of Escallonia (Escalloniales).</title>
        <authorList>
            <person name="Chanderbali A."/>
            <person name="Dervinis C."/>
            <person name="Anghel I."/>
            <person name="Soltis D."/>
            <person name="Soltis P."/>
            <person name="Zapata F."/>
        </authorList>
    </citation>
    <scope>NUCLEOTIDE SEQUENCE</scope>
    <source>
        <strain evidence="11">UCBG64.0493</strain>
        <tissue evidence="11">Leaf</tissue>
    </source>
</reference>
<evidence type="ECO:0000259" key="10">
    <source>
        <dbReference type="PROSITE" id="PS51745"/>
    </source>
</evidence>
<evidence type="ECO:0000256" key="4">
    <source>
        <dbReference type="ARBA" id="ARBA00023015"/>
    </source>
</evidence>
<dbReference type="PROSITE" id="PS51745">
    <property type="entry name" value="PB1"/>
    <property type="match status" value="1"/>
</dbReference>
<keyword evidence="5 8" id="KW-0804">Transcription</keyword>
<evidence type="ECO:0000256" key="5">
    <source>
        <dbReference type="ARBA" id="ARBA00023163"/>
    </source>
</evidence>
<comment type="similarity">
    <text evidence="2 8">Belongs to the Aux/IAA family.</text>
</comment>
<dbReference type="InterPro" id="IPR033389">
    <property type="entry name" value="AUX/IAA_dom"/>
</dbReference>
<keyword evidence="6 8" id="KW-0539">Nucleus</keyword>
<evidence type="ECO:0000256" key="3">
    <source>
        <dbReference type="ARBA" id="ARBA00022491"/>
    </source>
</evidence>
<comment type="subunit">
    <text evidence="8">Homodimers and heterodimers.</text>
</comment>
<dbReference type="GO" id="GO:0009734">
    <property type="term" value="P:auxin-activated signaling pathway"/>
    <property type="evidence" value="ECO:0007669"/>
    <property type="project" value="UniProtKB-UniRule"/>
</dbReference>
<dbReference type="InterPro" id="IPR053793">
    <property type="entry name" value="PB1-like"/>
</dbReference>
<keyword evidence="7 8" id="KW-0927">Auxin signaling pathway</keyword>
<evidence type="ECO:0000256" key="8">
    <source>
        <dbReference type="RuleBase" id="RU004549"/>
    </source>
</evidence>
<dbReference type="SUPFAM" id="SSF54277">
    <property type="entry name" value="CAD &amp; PB1 domains"/>
    <property type="match status" value="1"/>
</dbReference>
<dbReference type="Gene3D" id="3.90.550.10">
    <property type="entry name" value="Spore Coat Polysaccharide Biosynthesis Protein SpsA, Chain A"/>
    <property type="match status" value="1"/>
</dbReference>
<gene>
    <name evidence="11" type="ORF">RJ639_047464</name>
</gene>
<keyword evidence="12" id="KW-1185">Reference proteome</keyword>
<proteinExistence type="inferred from homology"/>
<dbReference type="EMBL" id="JAVXUP010000808">
    <property type="protein sequence ID" value="KAK3020552.1"/>
    <property type="molecule type" value="Genomic_DNA"/>
</dbReference>
<dbReference type="PANTHER" id="PTHR35105">
    <property type="entry name" value="EXPRESSED PROTEIN"/>
    <property type="match status" value="1"/>
</dbReference>
<evidence type="ECO:0000256" key="1">
    <source>
        <dbReference type="ARBA" id="ARBA00004123"/>
    </source>
</evidence>
<dbReference type="GO" id="GO:0005634">
    <property type="term" value="C:nucleus"/>
    <property type="evidence" value="ECO:0007669"/>
    <property type="project" value="UniProtKB-SubCell"/>
</dbReference>
<dbReference type="SUPFAM" id="SSF53448">
    <property type="entry name" value="Nucleotide-diphospho-sugar transferases"/>
    <property type="match status" value="1"/>
</dbReference>